<feature type="region of interest" description="Disordered" evidence="1">
    <location>
        <begin position="21"/>
        <end position="70"/>
    </location>
</feature>
<keyword evidence="5" id="KW-1185">Reference proteome</keyword>
<dbReference type="EMBL" id="CAMXCT020006312">
    <property type="protein sequence ID" value="CAL1167729.1"/>
    <property type="molecule type" value="Genomic_DNA"/>
</dbReference>
<comment type="caution">
    <text evidence="2">The sequence shown here is derived from an EMBL/GenBank/DDBJ whole genome shotgun (WGS) entry which is preliminary data.</text>
</comment>
<sequence length="135" mass="15635">MVWMKDDMKFVKKKPKSFKAVYEDNPKGPTALKHPLMPWPPGTAKGESKGRKQDHTKNVNKKNDNMDENTVQYSVDSAGVPYPRSLWEATVEYHDYVQWNESFGVPVDTFDVFLNDYPKAVKDNIMKEYAEDSKK</sequence>
<evidence type="ECO:0000313" key="3">
    <source>
        <dbReference type="EMBL" id="CAI4014354.1"/>
    </source>
</evidence>
<reference evidence="4 5" key="2">
    <citation type="submission" date="2024-05" db="EMBL/GenBank/DDBJ databases">
        <authorList>
            <person name="Chen Y."/>
            <person name="Shah S."/>
            <person name="Dougan E. K."/>
            <person name="Thang M."/>
            <person name="Chan C."/>
        </authorList>
    </citation>
    <scope>NUCLEOTIDE SEQUENCE [LARGE SCALE GENOMIC DNA]</scope>
</reference>
<protein>
    <submittedName>
        <fullName evidence="2">Uncharacterized protein</fullName>
    </submittedName>
</protein>
<dbReference type="EMBL" id="CAMXCT020002057">
    <property type="protein sequence ID" value="CAL1148695.1"/>
    <property type="molecule type" value="Genomic_DNA"/>
</dbReference>
<dbReference type="Proteomes" id="UP001152797">
    <property type="component" value="Unassembled WGS sequence"/>
</dbReference>
<proteinExistence type="predicted"/>
<evidence type="ECO:0000313" key="2">
    <source>
        <dbReference type="EMBL" id="CAI3995320.1"/>
    </source>
</evidence>
<dbReference type="EMBL" id="CAMXCT010002057">
    <property type="protein sequence ID" value="CAI3995320.1"/>
    <property type="molecule type" value="Genomic_DNA"/>
</dbReference>
<reference evidence="2" key="1">
    <citation type="submission" date="2022-10" db="EMBL/GenBank/DDBJ databases">
        <authorList>
            <person name="Chen Y."/>
            <person name="Dougan E. K."/>
            <person name="Chan C."/>
            <person name="Rhodes N."/>
            <person name="Thang M."/>
        </authorList>
    </citation>
    <scope>NUCLEOTIDE SEQUENCE</scope>
</reference>
<feature type="compositionally biased region" description="Basic and acidic residues" evidence="1">
    <location>
        <begin position="46"/>
        <end position="65"/>
    </location>
</feature>
<dbReference type="EMBL" id="CAMXCT030002057">
    <property type="protein sequence ID" value="CAL4782632.1"/>
    <property type="molecule type" value="Genomic_DNA"/>
</dbReference>
<dbReference type="EMBL" id="CAMXCT010006312">
    <property type="protein sequence ID" value="CAI4014354.1"/>
    <property type="molecule type" value="Genomic_DNA"/>
</dbReference>
<dbReference type="EMBL" id="CAMXCT030006312">
    <property type="protein sequence ID" value="CAL4801666.1"/>
    <property type="molecule type" value="Genomic_DNA"/>
</dbReference>
<gene>
    <name evidence="2" type="ORF">C1SCF055_LOCUS21899</name>
    <name evidence="3" type="ORF">C1SCF055_LOCUS39264</name>
</gene>
<evidence type="ECO:0000313" key="4">
    <source>
        <dbReference type="EMBL" id="CAL4782632.1"/>
    </source>
</evidence>
<accession>A0A9P1CPU2</accession>
<dbReference type="AlphaFoldDB" id="A0A9P1CPU2"/>
<evidence type="ECO:0000256" key="1">
    <source>
        <dbReference type="SAM" id="MobiDB-lite"/>
    </source>
</evidence>
<name>A0A9P1CPU2_9DINO</name>
<evidence type="ECO:0000313" key="5">
    <source>
        <dbReference type="Proteomes" id="UP001152797"/>
    </source>
</evidence>
<organism evidence="2">
    <name type="scientific">Cladocopium goreaui</name>
    <dbReference type="NCBI Taxonomy" id="2562237"/>
    <lineage>
        <taxon>Eukaryota</taxon>
        <taxon>Sar</taxon>
        <taxon>Alveolata</taxon>
        <taxon>Dinophyceae</taxon>
        <taxon>Suessiales</taxon>
        <taxon>Symbiodiniaceae</taxon>
        <taxon>Cladocopium</taxon>
    </lineage>
</organism>